<dbReference type="EMBL" id="CP018082">
    <property type="protein sequence ID" value="APE35961.1"/>
    <property type="molecule type" value="Genomic_DNA"/>
</dbReference>
<dbReference type="KEGG" id="nsl:BOX37_20735"/>
<accession>A0A1J0VVD7</accession>
<dbReference type="OrthoDB" id="4568878at2"/>
<keyword evidence="2" id="KW-0472">Membrane</keyword>
<name>A0A1J0VVD7_9NOCA</name>
<reference evidence="3" key="1">
    <citation type="submission" date="2016-11" db="EMBL/GenBank/DDBJ databases">
        <authorList>
            <person name="Jaros S."/>
            <person name="Januszkiewicz K."/>
            <person name="Wedrychowicz H."/>
        </authorList>
    </citation>
    <scope>NUCLEOTIDE SEQUENCE [LARGE SCALE GENOMIC DNA]</scope>
    <source>
        <strain evidence="3">Y48</strain>
    </source>
</reference>
<dbReference type="AlphaFoldDB" id="A0A1J0VVD7"/>
<gene>
    <name evidence="3" type="ORF">BOX37_20735</name>
</gene>
<organism evidence="3 4">
    <name type="scientific">Nocardia mangyaensis</name>
    <dbReference type="NCBI Taxonomy" id="2213200"/>
    <lineage>
        <taxon>Bacteria</taxon>
        <taxon>Bacillati</taxon>
        <taxon>Actinomycetota</taxon>
        <taxon>Actinomycetes</taxon>
        <taxon>Mycobacteriales</taxon>
        <taxon>Nocardiaceae</taxon>
        <taxon>Nocardia</taxon>
    </lineage>
</organism>
<keyword evidence="2" id="KW-1133">Transmembrane helix</keyword>
<evidence type="ECO:0000313" key="4">
    <source>
        <dbReference type="Proteomes" id="UP000183810"/>
    </source>
</evidence>
<evidence type="ECO:0000256" key="2">
    <source>
        <dbReference type="SAM" id="Phobius"/>
    </source>
</evidence>
<sequence>MSTASSALRSFDPTAVPEPVLRRRRSARAARNFTLVRGVRRPSSVREHGRRTPAETAARSAAITPTQARRSTVRSIVVQSAPPAVRPAAPAPGDMVRRAIAFAPPEEGGRRTRPFDLTDAELDLAFATVPRTEPVRRRREIAPGDRGPRRSGPPSELSLYARGSVRGGVTARGVHPMRRVEQAQRGFAALAVTALVTALIVVAFLGLAHLRAGSFGDRVEAPVPGISEYFPAGGLPEPVR</sequence>
<feature type="region of interest" description="Disordered" evidence="1">
    <location>
        <begin position="134"/>
        <end position="162"/>
    </location>
</feature>
<dbReference type="Proteomes" id="UP000183810">
    <property type="component" value="Chromosome"/>
</dbReference>
<proteinExistence type="predicted"/>
<keyword evidence="2" id="KW-0812">Transmembrane</keyword>
<feature type="compositionally biased region" description="Basic and acidic residues" evidence="1">
    <location>
        <begin position="44"/>
        <end position="53"/>
    </location>
</feature>
<evidence type="ECO:0000256" key="1">
    <source>
        <dbReference type="SAM" id="MobiDB-lite"/>
    </source>
</evidence>
<protein>
    <submittedName>
        <fullName evidence="3">Uncharacterized protein</fullName>
    </submittedName>
</protein>
<keyword evidence="4" id="KW-1185">Reference proteome</keyword>
<feature type="region of interest" description="Disordered" evidence="1">
    <location>
        <begin position="1"/>
        <end position="23"/>
    </location>
</feature>
<dbReference type="RefSeq" id="WP_071929149.1">
    <property type="nucleotide sequence ID" value="NZ_CP018082.1"/>
</dbReference>
<evidence type="ECO:0000313" key="3">
    <source>
        <dbReference type="EMBL" id="APE35961.1"/>
    </source>
</evidence>
<feature type="transmembrane region" description="Helical" evidence="2">
    <location>
        <begin position="187"/>
        <end position="208"/>
    </location>
</feature>
<feature type="region of interest" description="Disordered" evidence="1">
    <location>
        <begin position="41"/>
        <end position="71"/>
    </location>
</feature>